<gene>
    <name evidence="10 12" type="primary">recC</name>
    <name evidence="12" type="ORF">L4H06_06120</name>
</gene>
<dbReference type="GO" id="GO:0003677">
    <property type="term" value="F:DNA binding"/>
    <property type="evidence" value="ECO:0007669"/>
    <property type="project" value="UniProtKB-UniRule"/>
</dbReference>
<dbReference type="NCBIfam" id="TIGR01450">
    <property type="entry name" value="recC"/>
    <property type="match status" value="1"/>
</dbReference>
<keyword evidence="9 10" id="KW-0234">DNA repair</keyword>
<comment type="function">
    <text evidence="10">A helicase/nuclease that prepares dsDNA breaks (DSB) for recombinational DNA repair. Binds to DSBs and unwinds DNA via a highly rapid and processive ATP-dependent bidirectional helicase activity. Unwinds dsDNA until it encounters a Chi (crossover hotspot instigator) sequence from the 3' direction. Cuts ssDNA a few nucleotides 3' to the Chi site. The properties and activities of the enzyme are changed at Chi. The Chi-altered holoenzyme produces a long 3'-ssDNA overhang and facilitates RecA-binding to the ssDNA for homologous DNA recombination and repair. Holoenzyme degrades any linearized DNA that is unable to undergo homologous recombination. In the holoenzyme this subunit recognizes the wild-type Chi sequence, and when added to isolated RecB increases its ATP-dependent helicase processivity.</text>
</comment>
<evidence type="ECO:0000256" key="4">
    <source>
        <dbReference type="ARBA" id="ARBA00022801"/>
    </source>
</evidence>
<dbReference type="Gene3D" id="3.40.50.300">
    <property type="entry name" value="P-loop containing nucleotide triphosphate hydrolases"/>
    <property type="match status" value="2"/>
</dbReference>
<dbReference type="Pfam" id="PF17946">
    <property type="entry name" value="RecC_C"/>
    <property type="match status" value="1"/>
</dbReference>
<keyword evidence="6 10" id="KW-0269">Exonuclease</keyword>
<accession>A0AAW5AJN5</accession>
<evidence type="ECO:0000256" key="6">
    <source>
        <dbReference type="ARBA" id="ARBA00022839"/>
    </source>
</evidence>
<dbReference type="InterPro" id="IPR013986">
    <property type="entry name" value="DExx_box_DNA_helicase_dom_sf"/>
</dbReference>
<dbReference type="SUPFAM" id="SSF52540">
    <property type="entry name" value="P-loop containing nucleoside triphosphate hydrolases"/>
    <property type="match status" value="2"/>
</dbReference>
<dbReference type="PANTHER" id="PTHR30591">
    <property type="entry name" value="RECBCD ENZYME SUBUNIT RECC"/>
    <property type="match status" value="1"/>
</dbReference>
<keyword evidence="7 10" id="KW-0067">ATP-binding</keyword>
<dbReference type="Pfam" id="PF04257">
    <property type="entry name" value="Exonuc_V_gamma"/>
    <property type="match status" value="1"/>
</dbReference>
<dbReference type="InterPro" id="IPR041500">
    <property type="entry name" value="RecC_C"/>
</dbReference>
<dbReference type="GO" id="GO:0005524">
    <property type="term" value="F:ATP binding"/>
    <property type="evidence" value="ECO:0007669"/>
    <property type="project" value="UniProtKB-UniRule"/>
</dbReference>
<dbReference type="PANTHER" id="PTHR30591:SF1">
    <property type="entry name" value="RECBCD ENZYME SUBUNIT RECC"/>
    <property type="match status" value="1"/>
</dbReference>
<evidence type="ECO:0000256" key="10">
    <source>
        <dbReference type="HAMAP-Rule" id="MF_01486"/>
    </source>
</evidence>
<evidence type="ECO:0000256" key="7">
    <source>
        <dbReference type="ARBA" id="ARBA00022840"/>
    </source>
</evidence>
<dbReference type="Gene3D" id="1.10.10.160">
    <property type="match status" value="1"/>
</dbReference>
<dbReference type="Gene3D" id="3.40.50.10930">
    <property type="match status" value="1"/>
</dbReference>
<evidence type="ECO:0000313" key="13">
    <source>
        <dbReference type="Proteomes" id="UP001201397"/>
    </source>
</evidence>
<protein>
    <recommendedName>
        <fullName evidence="10">RecBCD enzyme subunit RecC</fullName>
    </recommendedName>
    <alternativeName>
        <fullName evidence="10">Exonuclease V subunit RecC</fullName>
        <shortName evidence="10">ExoV subunit RecC</shortName>
    </alternativeName>
    <alternativeName>
        <fullName evidence="10">Helicase/nuclease RecBCD subunit RecC</fullName>
    </alternativeName>
</protein>
<sequence length="1075" mass="121594">MFYLYQSNRLESLAALFCRIQEINPLSDPWAEEEVVVQSQGMRRYLSACLARETGVAANLKFSLPAGLTWRLMRRVLPDIPENSPFAPEVMRWRLVDLFRSDGFQTASEFALSRAALQSYLAGSESADYQLGGLLADIFDQYLVYRPQWIEAWRQGKLLDLGGDEGWQAELWRYLDDGSQSALHRVALWAQLLQRLEQRHLPERLFVFGISTMAPMYLQLLQKIAEHCDVFMFALNPSAQYWGNVIEPAQILQGGDEADLTQSGHPLLASLGKQGRDFFDFLSEIEMETPVFESDDGEGAPGLLHRLQQDIQNLRMPSENREDNVGSLHDGSIQIVSAHSPLRELQILRDKLLNMLADHPDWQPHDIAVLTPDISPYTPFIEAVFGKAAGGGQPLPYSVSDVKISRNQPLLTALAQLLVCLEGRFEVDQVLALLDNRLVRERFELSQDDMPLLKDTAAQLNIHWGWDGSMRGGGDNLFTWQQALERLVSGWLMPEGAAMWHNISAWHADINRLAVFARFTAFVRTLAEIYQAWQQPADTAVWVQRIRDTAAALFAPDKADQAALQQFEQALAAWQQDTDTAGFSGDLPLNTVIRHISRFLNSESQAGFLRGGITFCSMVPMRSLPFKVICLLGLNDGSFPRNTRAAEFDLIARHPQKGDRARRDDDRYLFLEALISARDVLYLSYVGRNIRTDEALAPSPLLNELVDTVAAMTGVSGKNLLENWIEQHPLQAFSHRYFAARPSENGVSAFISTRSDYAQALAQAPETAQPFWVEALNNAEPETIIAQHRLTAFWRNPLKYWLQHNLAWREPYFDETLAAGEPFEPEHTEKIMDAYLEARRNRQDFAETAARLQAESLLPSGELGKLWQQDFQTLAKQIDGELLDSRLLPPQTYELTIGGATLHGSLSHLYQAGRIIFKNRNLSYPDKVAALLEHLLFCAVRPSETDSCRTYWVIGGETQILNDIPQRQAAAFLESWVQYFQIGQQRPLPFFARLSWQTAEKYCKSESDWDTARQEAWTLYHGKKNQTAQKSYTEAALVFGNDEQEPVETPLFRNLIEDMLAPAIAAAFGEEKAAE</sequence>
<dbReference type="InterPro" id="IPR027417">
    <property type="entry name" value="P-loop_NTPase"/>
</dbReference>
<dbReference type="HAMAP" id="MF_01486">
    <property type="entry name" value="RecC"/>
    <property type="match status" value="1"/>
</dbReference>
<dbReference type="Proteomes" id="UP001201397">
    <property type="component" value="Unassembled WGS sequence"/>
</dbReference>
<dbReference type="GO" id="GO:0008854">
    <property type="term" value="F:exodeoxyribonuclease V activity"/>
    <property type="evidence" value="ECO:0007669"/>
    <property type="project" value="InterPro"/>
</dbReference>
<name>A0AAW5AJN5_9NEIS</name>
<keyword evidence="2 10" id="KW-0547">Nucleotide-binding</keyword>
<comment type="subunit">
    <text evidence="10">Heterotrimer of RecB, RecC and RecD. All subunits contribute to DNA-binding.</text>
</comment>
<evidence type="ECO:0000313" key="12">
    <source>
        <dbReference type="EMBL" id="MCF7529796.1"/>
    </source>
</evidence>
<keyword evidence="4 10" id="KW-0378">Hydrolase</keyword>
<evidence type="ECO:0000256" key="9">
    <source>
        <dbReference type="ARBA" id="ARBA00023204"/>
    </source>
</evidence>
<evidence type="ECO:0000256" key="1">
    <source>
        <dbReference type="ARBA" id="ARBA00022722"/>
    </source>
</evidence>
<proteinExistence type="inferred from homology"/>
<keyword evidence="5 10" id="KW-0347">Helicase</keyword>
<evidence type="ECO:0000259" key="11">
    <source>
        <dbReference type="Pfam" id="PF17946"/>
    </source>
</evidence>
<dbReference type="InterPro" id="IPR011335">
    <property type="entry name" value="Restrct_endonuc-II-like"/>
</dbReference>
<evidence type="ECO:0000256" key="8">
    <source>
        <dbReference type="ARBA" id="ARBA00023125"/>
    </source>
</evidence>
<evidence type="ECO:0000256" key="5">
    <source>
        <dbReference type="ARBA" id="ARBA00022806"/>
    </source>
</evidence>
<keyword evidence="8 10" id="KW-0238">DNA-binding</keyword>
<reference evidence="12" key="1">
    <citation type="submission" date="2022-01" db="EMBL/GenBank/DDBJ databases">
        <title>Neisseria sp. ZJ104.</title>
        <authorList>
            <person name="Yang C."/>
        </authorList>
    </citation>
    <scope>NUCLEOTIDE SEQUENCE</scope>
    <source>
        <strain evidence="12">ZJ104</strain>
    </source>
</reference>
<dbReference type="GO" id="GO:0009338">
    <property type="term" value="C:exodeoxyribonuclease V complex"/>
    <property type="evidence" value="ECO:0007669"/>
    <property type="project" value="InterPro"/>
</dbReference>
<dbReference type="GO" id="GO:0003678">
    <property type="term" value="F:DNA helicase activity"/>
    <property type="evidence" value="ECO:0007669"/>
    <property type="project" value="UniProtKB-UniRule"/>
</dbReference>
<feature type="domain" description="RecC C-terminal" evidence="11">
    <location>
        <begin position="785"/>
        <end position="1001"/>
    </location>
</feature>
<keyword evidence="3 10" id="KW-0227">DNA damage</keyword>
<dbReference type="SUPFAM" id="SSF52980">
    <property type="entry name" value="Restriction endonuclease-like"/>
    <property type="match status" value="1"/>
</dbReference>
<dbReference type="GO" id="GO:0000724">
    <property type="term" value="P:double-strand break repair via homologous recombination"/>
    <property type="evidence" value="ECO:0007669"/>
    <property type="project" value="UniProtKB-UniRule"/>
</dbReference>
<comment type="miscellaneous">
    <text evidence="10">In the RecBCD complex, RecB has a slow 3'-5' helicase, an exonuclease activity and loads RecA onto ssDNA, RecD has a fast 5'-3' helicase activity, while RecC stimulates the ATPase and processivity of the RecB helicase and contributes to recognition of the Chi site.</text>
</comment>
<dbReference type="InterPro" id="IPR006697">
    <property type="entry name" value="RecC"/>
</dbReference>
<evidence type="ECO:0000256" key="3">
    <source>
        <dbReference type="ARBA" id="ARBA00022763"/>
    </source>
</evidence>
<comment type="caution">
    <text evidence="12">The sequence shown here is derived from an EMBL/GenBank/DDBJ whole genome shotgun (WGS) entry which is preliminary data.</text>
</comment>
<dbReference type="EMBL" id="JAKKDL010000005">
    <property type="protein sequence ID" value="MCF7529796.1"/>
    <property type="molecule type" value="Genomic_DNA"/>
</dbReference>
<dbReference type="AlphaFoldDB" id="A0AAW5AJN5"/>
<evidence type="ECO:0000256" key="2">
    <source>
        <dbReference type="ARBA" id="ARBA00022741"/>
    </source>
</evidence>
<keyword evidence="1 10" id="KW-0540">Nuclease</keyword>
<comment type="similarity">
    <text evidence="10">Belongs to the RecC family.</text>
</comment>
<organism evidence="12 13">
    <name type="scientific">Neisseria lisongii</name>
    <dbReference type="NCBI Taxonomy" id="2912188"/>
    <lineage>
        <taxon>Bacteria</taxon>
        <taxon>Pseudomonadati</taxon>
        <taxon>Pseudomonadota</taxon>
        <taxon>Betaproteobacteria</taxon>
        <taxon>Neisseriales</taxon>
        <taxon>Neisseriaceae</taxon>
        <taxon>Neisseria</taxon>
    </lineage>
</organism>
<dbReference type="RefSeq" id="WP_237092780.1">
    <property type="nucleotide sequence ID" value="NZ_JAKKDL010000005.1"/>
</dbReference>
<dbReference type="PIRSF" id="PIRSF000980">
    <property type="entry name" value="RecC"/>
    <property type="match status" value="1"/>
</dbReference>